<comment type="caution">
    <text evidence="2">The sequence shown here is derived from an EMBL/GenBank/DDBJ whole genome shotgun (WGS) entry which is preliminary data.</text>
</comment>
<feature type="signal peptide" evidence="1">
    <location>
        <begin position="1"/>
        <end position="21"/>
    </location>
</feature>
<keyword evidence="2" id="KW-0472">Membrane</keyword>
<reference evidence="2" key="2">
    <citation type="submission" date="2023-04" db="EMBL/GenBank/DDBJ databases">
        <authorList>
            <person name="Bu L."/>
            <person name="Lu L."/>
            <person name="Laidemitt M.R."/>
            <person name="Zhang S.M."/>
            <person name="Mutuku M."/>
            <person name="Mkoji G."/>
            <person name="Steinauer M."/>
            <person name="Loker E.S."/>
        </authorList>
    </citation>
    <scope>NUCLEOTIDE SEQUENCE</scope>
    <source>
        <strain evidence="2">KasaAsao</strain>
        <tissue evidence="2">Whole Snail</tissue>
    </source>
</reference>
<organism evidence="2 3">
    <name type="scientific">Biomphalaria pfeifferi</name>
    <name type="common">Bloodfluke planorb</name>
    <name type="synonym">Freshwater snail</name>
    <dbReference type="NCBI Taxonomy" id="112525"/>
    <lineage>
        <taxon>Eukaryota</taxon>
        <taxon>Metazoa</taxon>
        <taxon>Spiralia</taxon>
        <taxon>Lophotrochozoa</taxon>
        <taxon>Mollusca</taxon>
        <taxon>Gastropoda</taxon>
        <taxon>Heterobranchia</taxon>
        <taxon>Euthyneura</taxon>
        <taxon>Panpulmonata</taxon>
        <taxon>Hygrophila</taxon>
        <taxon>Lymnaeoidea</taxon>
        <taxon>Planorbidae</taxon>
        <taxon>Biomphalaria</taxon>
    </lineage>
</organism>
<protein>
    <submittedName>
        <fullName evidence="2">Polymorphic transmembrane cluster 2 transmembrane protein 2</fullName>
    </submittedName>
</protein>
<keyword evidence="1" id="KW-0732">Signal</keyword>
<proteinExistence type="predicted"/>
<evidence type="ECO:0000313" key="3">
    <source>
        <dbReference type="Proteomes" id="UP001233172"/>
    </source>
</evidence>
<sequence length="250" mass="28365">MERFILLSTAIIALLHDVCVSEVNITCRHVEKGSPVVIHFLWKPNSLEDTVIVSEIEGSRSSPMMICHVQDLCQPTNEWVLKSKTNPDSSYEFQLHKTQVTTTTHHTTKMGWTVLDVLAGKPPLMCMYQVYVKAQSIECDFMSEDEIHIFCTTPKVYPKAKCTFYISAKDQISFELDNVIDSHHNKSDYYVSSCTAIKPILLHEIGLYKVQAIIYPNVTGTKSDITYGTNITKEINFHNCLLCLVDQVIV</sequence>
<keyword evidence="3" id="KW-1185">Reference proteome</keyword>
<dbReference type="Proteomes" id="UP001233172">
    <property type="component" value="Unassembled WGS sequence"/>
</dbReference>
<reference evidence="2" key="1">
    <citation type="journal article" date="2023" name="PLoS Negl. Trop. Dis.">
        <title>A genome sequence for Biomphalaria pfeifferi, the major vector snail for the human-infecting parasite Schistosoma mansoni.</title>
        <authorList>
            <person name="Bu L."/>
            <person name="Lu L."/>
            <person name="Laidemitt M.R."/>
            <person name="Zhang S.M."/>
            <person name="Mutuku M."/>
            <person name="Mkoji G."/>
            <person name="Steinauer M."/>
            <person name="Loker E.S."/>
        </authorList>
    </citation>
    <scope>NUCLEOTIDE SEQUENCE</scope>
    <source>
        <strain evidence="2">KasaAsao</strain>
    </source>
</reference>
<gene>
    <name evidence="2" type="ORF">Bpfe_003606</name>
</gene>
<evidence type="ECO:0000313" key="2">
    <source>
        <dbReference type="EMBL" id="KAK0066871.1"/>
    </source>
</evidence>
<accession>A0AAD8C5R4</accession>
<feature type="chain" id="PRO_5041906020" evidence="1">
    <location>
        <begin position="22"/>
        <end position="250"/>
    </location>
</feature>
<name>A0AAD8C5R4_BIOPF</name>
<dbReference type="AlphaFoldDB" id="A0AAD8C5R4"/>
<dbReference type="EMBL" id="JASAOG010000009">
    <property type="protein sequence ID" value="KAK0066871.1"/>
    <property type="molecule type" value="Genomic_DNA"/>
</dbReference>
<keyword evidence="2" id="KW-0812">Transmembrane</keyword>
<evidence type="ECO:0000256" key="1">
    <source>
        <dbReference type="SAM" id="SignalP"/>
    </source>
</evidence>